<proteinExistence type="predicted"/>
<dbReference type="EMBL" id="JACEFB010000001">
    <property type="protein sequence ID" value="MBA2225007.1"/>
    <property type="molecule type" value="Genomic_DNA"/>
</dbReference>
<dbReference type="Gene3D" id="2.160.20.160">
    <property type="match status" value="1"/>
</dbReference>
<organism evidence="2 3">
    <name type="scientific">Thermogemmata fonticola</name>
    <dbReference type="NCBI Taxonomy" id="2755323"/>
    <lineage>
        <taxon>Bacteria</taxon>
        <taxon>Pseudomonadati</taxon>
        <taxon>Planctomycetota</taxon>
        <taxon>Planctomycetia</taxon>
        <taxon>Gemmatales</taxon>
        <taxon>Gemmataceae</taxon>
        <taxon>Thermogemmata</taxon>
    </lineage>
</organism>
<evidence type="ECO:0000313" key="2">
    <source>
        <dbReference type="EMBL" id="MBA2225007.1"/>
    </source>
</evidence>
<evidence type="ECO:0000256" key="1">
    <source>
        <dbReference type="SAM" id="MobiDB-lite"/>
    </source>
</evidence>
<feature type="region of interest" description="Disordered" evidence="1">
    <location>
        <begin position="1"/>
        <end position="22"/>
    </location>
</feature>
<dbReference type="AlphaFoldDB" id="A0A7V9AAR6"/>
<dbReference type="PRINTS" id="PR00313">
    <property type="entry name" value="CABNDNGRPT"/>
</dbReference>
<gene>
    <name evidence="2" type="ORF">H0921_02405</name>
</gene>
<comment type="caution">
    <text evidence="2">The sequence shown here is derived from an EMBL/GenBank/DDBJ whole genome shotgun (WGS) entry which is preliminary data.</text>
</comment>
<dbReference type="Proteomes" id="UP000542342">
    <property type="component" value="Unassembled WGS sequence"/>
</dbReference>
<evidence type="ECO:0000313" key="3">
    <source>
        <dbReference type="Proteomes" id="UP000542342"/>
    </source>
</evidence>
<name>A0A7V9AAR6_9BACT</name>
<keyword evidence="3" id="KW-1185">Reference proteome</keyword>
<protein>
    <submittedName>
        <fullName evidence="2">Uncharacterized protein</fullName>
    </submittedName>
</protein>
<accession>A0A7V9AAR6</accession>
<dbReference type="RefSeq" id="WP_194536414.1">
    <property type="nucleotide sequence ID" value="NZ_JACEFB010000001.1"/>
</dbReference>
<reference evidence="2 3" key="1">
    <citation type="submission" date="2020-07" db="EMBL/GenBank/DDBJ databases">
        <title>Thermogemmata thermophila gen. nov., sp. nov., a novel moderate thermophilic planctomycete from a Kamchatka hot spring.</title>
        <authorList>
            <person name="Elcheninov A.G."/>
            <person name="Podosokorskaya O.A."/>
            <person name="Kovaleva O.L."/>
            <person name="Novikov A."/>
            <person name="Bonch-Osmolovskaya E.A."/>
            <person name="Toshchakov S.V."/>
            <person name="Kublanov I.V."/>
        </authorList>
    </citation>
    <scope>NUCLEOTIDE SEQUENCE [LARGE SCALE GENOMIC DNA]</scope>
    <source>
        <strain evidence="2 3">2918</strain>
    </source>
</reference>
<sequence length="423" mass="43281">MFSAKTFSRRRGTSTPAQAAASRRLTLERLEERDVPAGIVSVFASQGSFAGTVNLVITGDDLDNQVDIVRESGQVKIIAQGTTVLHYNLSSNPGVSVTPTYTQITFDASGGIRDISITMGGGHDAVRVSAIGNHSFGNFGVNLGSGNDSFLLLGSSSTAPNINFVNSFSLDSDSGDDLVYVYKTALSGGTVSTGEGNDTVYLNDCGVAISTSLGAGNDTLLVNSCRSGPFSADLGSGNDQANFTGNNKFGRLFGSTWDGGLTVVGGGGHDLLSFSGRTEVLNKLNIDLGVGNDRLLVAAAANAADPATLSVDGPDGQVNALIRLQAGNDLVRFGTGAGSGPSVNFADQTRLEMGSGDDALFIRNAIFNLLIALLGDGNDQVLNNWGGSGVTVGAGSKLHGGAGVDLLPSGWTTPPNLTILAIP</sequence>